<dbReference type="Pfam" id="PF07702">
    <property type="entry name" value="UTRA"/>
    <property type="match status" value="1"/>
</dbReference>
<dbReference type="PATRIC" id="fig|1288298.3.peg.591"/>
<dbReference type="OrthoDB" id="9808698at2"/>
<sequence length="152" mass="16669">MFARAIQRNLIPRNRATVDIPVIRQEVAALGMSYGYRHLSHAQVTPLHGVAFRNCGDATYVCVNVTALHQDSSARYVFEPSWINLQIVAGAATQDFITTSANEFLLALVPYTHGRIRFVAEATTPDEARLLGNDPGAPFLSWSDGQGIMRGP</sequence>
<name>A0A0A0HQ65_9RHOB</name>
<dbReference type="EMBL" id="AONH01000001">
    <property type="protein sequence ID" value="KGM89992.1"/>
    <property type="molecule type" value="Genomic_DNA"/>
</dbReference>
<dbReference type="InterPro" id="IPR028978">
    <property type="entry name" value="Chorismate_lyase_/UTRA_dom_sf"/>
</dbReference>
<evidence type="ECO:0000313" key="2">
    <source>
        <dbReference type="EMBL" id="KGM89992.1"/>
    </source>
</evidence>
<evidence type="ECO:0000259" key="1">
    <source>
        <dbReference type="Pfam" id="PF07702"/>
    </source>
</evidence>
<dbReference type="Gene3D" id="3.40.1410.10">
    <property type="entry name" value="Chorismate lyase-like"/>
    <property type="match status" value="1"/>
</dbReference>
<dbReference type="SUPFAM" id="SSF64288">
    <property type="entry name" value="Chorismate lyase-like"/>
    <property type="match status" value="1"/>
</dbReference>
<gene>
    <name evidence="2" type="ORF">rosmuc_00590</name>
</gene>
<comment type="caution">
    <text evidence="2">The sequence shown here is derived from an EMBL/GenBank/DDBJ whole genome shotgun (WGS) entry which is preliminary data.</text>
</comment>
<dbReference type="AlphaFoldDB" id="A0A0A0HQ65"/>
<evidence type="ECO:0000313" key="3">
    <source>
        <dbReference type="Proteomes" id="UP000030021"/>
    </source>
</evidence>
<dbReference type="RefSeq" id="WP_052115470.1">
    <property type="nucleotide sequence ID" value="NZ_KN293991.1"/>
</dbReference>
<protein>
    <submittedName>
        <fullName evidence="2">Transcriptional regulator</fullName>
    </submittedName>
</protein>
<dbReference type="GO" id="GO:0003677">
    <property type="term" value="F:DNA binding"/>
    <property type="evidence" value="ECO:0007669"/>
    <property type="project" value="InterPro"/>
</dbReference>
<dbReference type="eggNOG" id="COG2188">
    <property type="taxonomic scope" value="Bacteria"/>
</dbReference>
<feature type="domain" description="UbiC transcription regulator-associated" evidence="1">
    <location>
        <begin position="73"/>
        <end position="140"/>
    </location>
</feature>
<reference evidence="2 3" key="1">
    <citation type="submission" date="2013-01" db="EMBL/GenBank/DDBJ databases">
        <authorList>
            <person name="Fiebig A."/>
            <person name="Goeker M."/>
            <person name="Klenk H.-P.P."/>
        </authorList>
    </citation>
    <scope>NUCLEOTIDE SEQUENCE [LARGE SCALE GENOMIC DNA]</scope>
    <source>
        <strain evidence="2 3">DSM 17069</strain>
    </source>
</reference>
<accession>A0A0A0HQ65</accession>
<dbReference type="Proteomes" id="UP000030021">
    <property type="component" value="Unassembled WGS sequence"/>
</dbReference>
<dbReference type="GO" id="GO:0006355">
    <property type="term" value="P:regulation of DNA-templated transcription"/>
    <property type="evidence" value="ECO:0007669"/>
    <property type="project" value="InterPro"/>
</dbReference>
<dbReference type="InterPro" id="IPR011663">
    <property type="entry name" value="UTRA"/>
</dbReference>
<organism evidence="2 3">
    <name type="scientific">Roseovarius mucosus DSM 17069</name>
    <dbReference type="NCBI Taxonomy" id="1288298"/>
    <lineage>
        <taxon>Bacteria</taxon>
        <taxon>Pseudomonadati</taxon>
        <taxon>Pseudomonadota</taxon>
        <taxon>Alphaproteobacteria</taxon>
        <taxon>Rhodobacterales</taxon>
        <taxon>Roseobacteraceae</taxon>
        <taxon>Roseovarius</taxon>
    </lineage>
</organism>
<proteinExistence type="predicted"/>
<dbReference type="HOGENOM" id="CLU_1720980_0_0_5"/>